<organism evidence="3 4">
    <name type="scientific">Cryphonectria parasitica (strain ATCC 38755 / EP155)</name>
    <dbReference type="NCBI Taxonomy" id="660469"/>
    <lineage>
        <taxon>Eukaryota</taxon>
        <taxon>Fungi</taxon>
        <taxon>Dikarya</taxon>
        <taxon>Ascomycota</taxon>
        <taxon>Pezizomycotina</taxon>
        <taxon>Sordariomycetes</taxon>
        <taxon>Sordariomycetidae</taxon>
        <taxon>Diaporthales</taxon>
        <taxon>Cryphonectriaceae</taxon>
        <taxon>Cryphonectria-Endothia species complex</taxon>
        <taxon>Cryphonectria</taxon>
    </lineage>
</organism>
<dbReference type="GeneID" id="63835199"/>
<dbReference type="EMBL" id="MU032357">
    <property type="protein sequence ID" value="KAF3759860.1"/>
    <property type="molecule type" value="Genomic_DNA"/>
</dbReference>
<dbReference type="SUPFAM" id="SSF56672">
    <property type="entry name" value="DNA/RNA polymerases"/>
    <property type="match status" value="1"/>
</dbReference>
<dbReference type="Proteomes" id="UP000803844">
    <property type="component" value="Unassembled WGS sequence"/>
</dbReference>
<dbReference type="InterPro" id="IPR043128">
    <property type="entry name" value="Rev_trsase/Diguanyl_cyclase"/>
</dbReference>
<evidence type="ECO:0000313" key="3">
    <source>
        <dbReference type="EMBL" id="KAF3759860.1"/>
    </source>
</evidence>
<dbReference type="Gene3D" id="3.30.70.270">
    <property type="match status" value="1"/>
</dbReference>
<reference evidence="3" key="1">
    <citation type="journal article" date="2020" name="Phytopathology">
        <title>Genome sequence of the chestnut blight fungus Cryphonectria parasitica EP155: A fundamental resource for an archetypical invasive plant pathogen.</title>
        <authorList>
            <person name="Crouch J.A."/>
            <person name="Dawe A."/>
            <person name="Aerts A."/>
            <person name="Barry K."/>
            <person name="Churchill A.C.L."/>
            <person name="Grimwood J."/>
            <person name="Hillman B."/>
            <person name="Milgroom M.G."/>
            <person name="Pangilinan J."/>
            <person name="Smith M."/>
            <person name="Salamov A."/>
            <person name="Schmutz J."/>
            <person name="Yadav J."/>
            <person name="Grigoriev I.V."/>
            <person name="Nuss D."/>
        </authorList>
    </citation>
    <scope>NUCLEOTIDE SEQUENCE</scope>
    <source>
        <strain evidence="3">EP155</strain>
    </source>
</reference>
<gene>
    <name evidence="3" type="ORF">M406DRAFT_270273</name>
</gene>
<sequence>LYAFSTAKLEILRKYLEKMLARRWIRLSTSSASAFILFVLKKESELRFCMNYRMLNRIIYKNCTSLPLIAEILN</sequence>
<comment type="subcellular location">
    <subcellularLocation>
        <location evidence="1">Mitochondrion</location>
    </subcellularLocation>
</comment>
<accession>A0A9P5CJM2</accession>
<keyword evidence="4" id="KW-1185">Reference proteome</keyword>
<feature type="non-terminal residue" evidence="3">
    <location>
        <position position="1"/>
    </location>
</feature>
<evidence type="ECO:0000256" key="2">
    <source>
        <dbReference type="ARBA" id="ARBA00023128"/>
    </source>
</evidence>
<dbReference type="PANTHER" id="PTHR15503">
    <property type="entry name" value="LDOC1 RELATED"/>
    <property type="match status" value="1"/>
</dbReference>
<dbReference type="AlphaFoldDB" id="A0A9P5CJM2"/>
<comment type="caution">
    <text evidence="3">The sequence shown here is derived from an EMBL/GenBank/DDBJ whole genome shotgun (WGS) entry which is preliminary data.</text>
</comment>
<name>A0A9P5CJM2_CRYP1</name>
<evidence type="ECO:0000256" key="1">
    <source>
        <dbReference type="ARBA" id="ARBA00004173"/>
    </source>
</evidence>
<dbReference type="InterPro" id="IPR043502">
    <property type="entry name" value="DNA/RNA_pol_sf"/>
</dbReference>
<proteinExistence type="predicted"/>
<dbReference type="InterPro" id="IPR032567">
    <property type="entry name" value="RTL1-rel"/>
</dbReference>
<dbReference type="OrthoDB" id="5106093at2759"/>
<dbReference type="RefSeq" id="XP_040770839.1">
    <property type="nucleotide sequence ID" value="XM_040918070.1"/>
</dbReference>
<protein>
    <submittedName>
        <fullName evidence="3">Uncharacterized protein</fullName>
    </submittedName>
</protein>
<dbReference type="GO" id="GO:0005739">
    <property type="term" value="C:mitochondrion"/>
    <property type="evidence" value="ECO:0007669"/>
    <property type="project" value="UniProtKB-SubCell"/>
</dbReference>
<evidence type="ECO:0000313" key="4">
    <source>
        <dbReference type="Proteomes" id="UP000803844"/>
    </source>
</evidence>
<keyword evidence="2" id="KW-0496">Mitochondrion</keyword>
<dbReference type="PANTHER" id="PTHR15503:SF22">
    <property type="entry name" value="TRANSPOSON TY3-I GAG POLYPROTEIN"/>
    <property type="match status" value="1"/>
</dbReference>
<dbReference type="Gene3D" id="3.10.10.10">
    <property type="entry name" value="HIV Type 1 Reverse Transcriptase, subunit A, domain 1"/>
    <property type="match status" value="1"/>
</dbReference>